<evidence type="ECO:0000313" key="11">
    <source>
        <dbReference type="EMBL" id="AGP33105.1"/>
    </source>
</evidence>
<feature type="transmembrane region" description="Helical" evidence="9">
    <location>
        <begin position="284"/>
        <end position="302"/>
    </location>
</feature>
<gene>
    <name evidence="11" type="ORF">SCE1572_00480</name>
</gene>
<evidence type="ECO:0000313" key="12">
    <source>
        <dbReference type="Proteomes" id="UP000014803"/>
    </source>
</evidence>
<accession>S4XMZ0</accession>
<proteinExistence type="predicted"/>
<keyword evidence="7" id="KW-0413">Isomerase</keyword>
<organism evidence="11 12">
    <name type="scientific">Sorangium cellulosum So0157-2</name>
    <dbReference type="NCBI Taxonomy" id="1254432"/>
    <lineage>
        <taxon>Bacteria</taxon>
        <taxon>Pseudomonadati</taxon>
        <taxon>Myxococcota</taxon>
        <taxon>Polyangia</taxon>
        <taxon>Polyangiales</taxon>
        <taxon>Polyangiaceae</taxon>
        <taxon>Sorangium</taxon>
    </lineage>
</organism>
<dbReference type="EMBL" id="CP003969">
    <property type="protein sequence ID" value="AGP33105.1"/>
    <property type="molecule type" value="Genomic_DNA"/>
</dbReference>
<comment type="subcellular location">
    <subcellularLocation>
        <location evidence="1">Membrane</location>
        <topology evidence="1">Multi-pass membrane protein</topology>
    </subcellularLocation>
</comment>
<evidence type="ECO:0000256" key="6">
    <source>
        <dbReference type="ARBA" id="ARBA00023136"/>
    </source>
</evidence>
<dbReference type="PATRIC" id="fig|1254432.3.peg.106"/>
<protein>
    <recommendedName>
        <fullName evidence="10">Lycopene cyclase domain-containing protein</fullName>
    </recommendedName>
</protein>
<feature type="transmembrane region" description="Helical" evidence="9">
    <location>
        <begin position="314"/>
        <end position="336"/>
    </location>
</feature>
<evidence type="ECO:0000256" key="9">
    <source>
        <dbReference type="SAM" id="Phobius"/>
    </source>
</evidence>
<dbReference type="KEGG" id="scu:SCE1572_00480"/>
<dbReference type="GO" id="GO:0016872">
    <property type="term" value="F:intramolecular lyase activity"/>
    <property type="evidence" value="ECO:0007669"/>
    <property type="project" value="InterPro"/>
</dbReference>
<dbReference type="Proteomes" id="UP000014803">
    <property type="component" value="Chromosome"/>
</dbReference>
<feature type="transmembrane region" description="Helical" evidence="9">
    <location>
        <begin position="359"/>
        <end position="377"/>
    </location>
</feature>
<evidence type="ECO:0000256" key="1">
    <source>
        <dbReference type="ARBA" id="ARBA00004141"/>
    </source>
</evidence>
<feature type="transmembrane region" description="Helical" evidence="9">
    <location>
        <begin position="71"/>
        <end position="89"/>
    </location>
</feature>
<dbReference type="Pfam" id="PF18916">
    <property type="entry name" value="Lycopene_cyc"/>
    <property type="match status" value="1"/>
</dbReference>
<dbReference type="GO" id="GO:0045436">
    <property type="term" value="F:lycopene beta cyclase activity"/>
    <property type="evidence" value="ECO:0007669"/>
    <property type="project" value="UniProtKB-ARBA"/>
</dbReference>
<keyword evidence="5 9" id="KW-1133">Transmembrane helix</keyword>
<feature type="transmembrane region" description="Helical" evidence="9">
    <location>
        <begin position="259"/>
        <end position="278"/>
    </location>
</feature>
<keyword evidence="3 9" id="KW-0812">Transmembrane</keyword>
<evidence type="ECO:0000259" key="10">
    <source>
        <dbReference type="Pfam" id="PF18916"/>
    </source>
</evidence>
<dbReference type="AlphaFoldDB" id="S4XMZ0"/>
<name>S4XMZ0_SORCE</name>
<comment type="pathway">
    <text evidence="2">Carotenoid biosynthesis.</text>
</comment>
<dbReference type="STRING" id="1254432.SCE1572_00480"/>
<dbReference type="InterPro" id="IPR017825">
    <property type="entry name" value="Lycopene_cyclase_dom"/>
</dbReference>
<evidence type="ECO:0000256" key="2">
    <source>
        <dbReference type="ARBA" id="ARBA00004829"/>
    </source>
</evidence>
<feature type="region of interest" description="Disordered" evidence="8">
    <location>
        <begin position="129"/>
        <end position="214"/>
    </location>
</feature>
<dbReference type="HOGENOM" id="CLU_703781_0_0_7"/>
<dbReference type="eggNOG" id="COG3595">
    <property type="taxonomic scope" value="Bacteria"/>
</dbReference>
<evidence type="ECO:0000256" key="7">
    <source>
        <dbReference type="ARBA" id="ARBA00023235"/>
    </source>
</evidence>
<dbReference type="GO" id="GO:0016117">
    <property type="term" value="P:carotenoid biosynthetic process"/>
    <property type="evidence" value="ECO:0007669"/>
    <property type="project" value="UniProtKB-KW"/>
</dbReference>
<keyword evidence="4" id="KW-0125">Carotenoid biosynthesis</keyword>
<dbReference type="RefSeq" id="WP_020464809.1">
    <property type="nucleotide sequence ID" value="NC_021658.1"/>
</dbReference>
<reference evidence="11 12" key="1">
    <citation type="journal article" date="2013" name="Sci. Rep.">
        <title>Extraordinary expansion of a Sorangium cellulosum genome from an alkaline milieu.</title>
        <authorList>
            <person name="Han K."/>
            <person name="Li Z.F."/>
            <person name="Peng R."/>
            <person name="Zhu L.P."/>
            <person name="Zhou T."/>
            <person name="Wang L.G."/>
            <person name="Li S.G."/>
            <person name="Zhang X.B."/>
            <person name="Hu W."/>
            <person name="Wu Z.H."/>
            <person name="Qin N."/>
            <person name="Li Y.Z."/>
        </authorList>
    </citation>
    <scope>NUCLEOTIDE SEQUENCE [LARGE SCALE GENOMIC DNA]</scope>
    <source>
        <strain evidence="11 12">So0157-2</strain>
    </source>
</reference>
<keyword evidence="6 9" id="KW-0472">Membrane</keyword>
<dbReference type="GO" id="GO:0016020">
    <property type="term" value="C:membrane"/>
    <property type="evidence" value="ECO:0007669"/>
    <property type="project" value="UniProtKB-SubCell"/>
</dbReference>
<evidence type="ECO:0000256" key="5">
    <source>
        <dbReference type="ARBA" id="ARBA00022989"/>
    </source>
</evidence>
<evidence type="ECO:0000256" key="4">
    <source>
        <dbReference type="ARBA" id="ARBA00022746"/>
    </source>
</evidence>
<feature type="domain" description="Lycopene cyclase" evidence="10">
    <location>
        <begin position="285"/>
        <end position="373"/>
    </location>
</feature>
<evidence type="ECO:0000256" key="3">
    <source>
        <dbReference type="ARBA" id="ARBA00022692"/>
    </source>
</evidence>
<sequence length="392" mass="40470">MIHEFLLLSVLFLLPGVAIWVARPDLRALMKRAAVASLPFAATERLFYPTYWTPKFLFDLADRVGFGVEDLLFIVGLSAFSSTAYAVAFRRALVPCAAPGVPRTRPGLAAARTRPGLAAARTRPGLAAARTRPGLAAARTRPGLAAARTRPGLAAARTRPGLAAARTRPGLAAARTRPGLAAARTRPGLAAARTRPGLAAARTRPGLAAARTRPGLAAARTRPGLAAARTRPGLAAARTRPGLAAAAARTRPWLRAARPWLRAAAGVALALATAGALLAAGVPVLYAAVAAMIAVTAALVGARRDLLVPGLLGALLSAALYLGLCLVFAALLPGVFERTWRPSVLLPGRTLLGVPVDEILYGLGAGLAATVFPAWAFELRYAKAPSADRPAG</sequence>
<evidence type="ECO:0000256" key="8">
    <source>
        <dbReference type="SAM" id="MobiDB-lite"/>
    </source>
</evidence>